<keyword evidence="3" id="KW-0282">Flagellum</keyword>
<keyword evidence="4" id="KW-1185">Reference proteome</keyword>
<keyword evidence="3" id="KW-0969">Cilium</keyword>
<evidence type="ECO:0000259" key="2">
    <source>
        <dbReference type="Pfam" id="PF02120"/>
    </source>
</evidence>
<feature type="compositionally biased region" description="Polar residues" evidence="1">
    <location>
        <begin position="329"/>
        <end position="342"/>
    </location>
</feature>
<dbReference type="AlphaFoldDB" id="A0A8J6ISC7"/>
<feature type="region of interest" description="Disordered" evidence="1">
    <location>
        <begin position="328"/>
        <end position="362"/>
    </location>
</feature>
<gene>
    <name evidence="3" type="ORF">H8B19_03725</name>
</gene>
<sequence length="667" mass="73862">MSENVSFSLQQLSSALQTLLQQSRLPSITPVELQVTVQKSADDTVILLTDNGRLILKSPDLYQQLQNNQTYRLQFLPQQNALQFIAHDIAQSVQLEISPRLTAQLLSLPASQLRFIAGAPLSLPVDVGQITAQKIELQITAPLHANNQVKSINIPKALQLQLTDTPATKPSELSIGQQTSVYLKTDKVQTLNTGQSLILELKPQGQNWVAELRDNFNKRSRPVAIEPQTAQDILIKLAQHRPVNIPAQALQQLAPQLQKLNPVQNLLSSNGTATDDKQNTTTIKSLNVAIIQSKPLLTVDIARAPLISISPENKSFAQIKQWIDAQPAVKNQSVSPPNSANQPPAIASDRTAETTQHNSASPAKVAQIFQELNMRLIPQQTSPGVLMLQIQNALVNDELPANSELKNLIESKLQQIVQAQPKSQAQDWLHIRNLITTPALPLSVNQLLSPQPNQGFIAGLVALLQLSLSARLSRLNPEHSQQINELFSKIASSSPTSGMTNGVRELSQLEQTTDLTKTIARLIANHQASKLSSAEQQMQGQDQLYYHFGTGNTPQNKDVEILIKRSPDKDSSAKKKDTDNKLWQLSMKLKIAETGEMLVKARLRESELELDIYTSNQTTREQVLNFMPLLKKRFDSLNIQLARSAVQLGKIPQSLQRKPYQLIEMQA</sequence>
<dbReference type="RefSeq" id="WP_186505433.1">
    <property type="nucleotide sequence ID" value="NZ_JACNEP010000002.1"/>
</dbReference>
<dbReference type="InterPro" id="IPR021136">
    <property type="entry name" value="Flagellar_hook_control-like_C"/>
</dbReference>
<reference evidence="3" key="1">
    <citation type="journal article" date="2018" name="Int. J. Syst. Evol. Microbiol.">
        <title>Neptunicella marina gen. nov., sp. nov., isolated from surface seawater.</title>
        <authorList>
            <person name="Liu X."/>
            <person name="Lai Q."/>
            <person name="Du Y."/>
            <person name="Zhang X."/>
            <person name="Liu Z."/>
            <person name="Sun F."/>
            <person name="Shao Z."/>
        </authorList>
    </citation>
    <scope>NUCLEOTIDE SEQUENCE</scope>
    <source>
        <strain evidence="3">S27-2</strain>
    </source>
</reference>
<feature type="domain" description="Flagellar hook-length control protein-like C-terminal" evidence="2">
    <location>
        <begin position="574"/>
        <end position="650"/>
    </location>
</feature>
<evidence type="ECO:0000313" key="4">
    <source>
        <dbReference type="Proteomes" id="UP000601768"/>
    </source>
</evidence>
<reference evidence="3" key="2">
    <citation type="submission" date="2020-08" db="EMBL/GenBank/DDBJ databases">
        <authorList>
            <person name="Lai Q."/>
        </authorList>
    </citation>
    <scope>NUCLEOTIDE SEQUENCE</scope>
    <source>
        <strain evidence="3">S27-2</strain>
    </source>
</reference>
<keyword evidence="3" id="KW-0966">Cell projection</keyword>
<comment type="caution">
    <text evidence="3">The sequence shown here is derived from an EMBL/GenBank/DDBJ whole genome shotgun (WGS) entry which is preliminary data.</text>
</comment>
<evidence type="ECO:0000256" key="1">
    <source>
        <dbReference type="SAM" id="MobiDB-lite"/>
    </source>
</evidence>
<dbReference type="Pfam" id="PF02120">
    <property type="entry name" value="Flg_hook"/>
    <property type="match status" value="1"/>
</dbReference>
<dbReference type="InterPro" id="IPR038610">
    <property type="entry name" value="FliK-like_C_sf"/>
</dbReference>
<name>A0A8J6ISC7_9ALTE</name>
<dbReference type="EMBL" id="JACNEP010000002">
    <property type="protein sequence ID" value="MBC3764972.1"/>
    <property type="molecule type" value="Genomic_DNA"/>
</dbReference>
<organism evidence="3 4">
    <name type="scientific">Neptunicella marina</name>
    <dbReference type="NCBI Taxonomy" id="2125989"/>
    <lineage>
        <taxon>Bacteria</taxon>
        <taxon>Pseudomonadati</taxon>
        <taxon>Pseudomonadota</taxon>
        <taxon>Gammaproteobacteria</taxon>
        <taxon>Alteromonadales</taxon>
        <taxon>Alteromonadaceae</taxon>
        <taxon>Neptunicella</taxon>
    </lineage>
</organism>
<dbReference type="Gene3D" id="3.30.750.140">
    <property type="match status" value="1"/>
</dbReference>
<dbReference type="Proteomes" id="UP000601768">
    <property type="component" value="Unassembled WGS sequence"/>
</dbReference>
<protein>
    <submittedName>
        <fullName evidence="3">Flagellar hook-length control protein FliK</fullName>
    </submittedName>
</protein>
<accession>A0A8J6ISC7</accession>
<proteinExistence type="predicted"/>
<evidence type="ECO:0000313" key="3">
    <source>
        <dbReference type="EMBL" id="MBC3764972.1"/>
    </source>
</evidence>